<name>A0A2I1HJK9_9GLOM</name>
<dbReference type="Proteomes" id="UP000234323">
    <property type="component" value="Unassembled WGS sequence"/>
</dbReference>
<sequence length="99" mass="11425">YEGDWWLKTEKTLPPLNHLLSIILYSDVTTFDGLGKTSGHPVFLTLGNLPNWLRNYPESKVLLGFLPKVQDSGIKTTEAFRSFQREVYHKCFNIMLQPL</sequence>
<evidence type="ECO:0000313" key="2">
    <source>
        <dbReference type="Proteomes" id="UP000234323"/>
    </source>
</evidence>
<dbReference type="EMBL" id="LLXI01003341">
    <property type="protein sequence ID" value="PKY59062.1"/>
    <property type="molecule type" value="Genomic_DNA"/>
</dbReference>
<comment type="caution">
    <text evidence="1">The sequence shown here is derived from an EMBL/GenBank/DDBJ whole genome shotgun (WGS) entry which is preliminary data.</text>
</comment>
<dbReference type="AlphaFoldDB" id="A0A2I1HJK9"/>
<evidence type="ECO:0000313" key="1">
    <source>
        <dbReference type="EMBL" id="PKY59062.1"/>
    </source>
</evidence>
<dbReference type="InterPro" id="IPR041078">
    <property type="entry name" value="Plavaka"/>
</dbReference>
<proteinExistence type="predicted"/>
<feature type="non-terminal residue" evidence="1">
    <location>
        <position position="99"/>
    </location>
</feature>
<reference evidence="1 2" key="1">
    <citation type="submission" date="2015-10" db="EMBL/GenBank/DDBJ databases">
        <title>Genome analyses suggest a sexual origin of heterokaryosis in a supposedly ancient asexual fungus.</title>
        <authorList>
            <person name="Ropars J."/>
            <person name="Sedzielewska K."/>
            <person name="Noel J."/>
            <person name="Charron P."/>
            <person name="Farinelli L."/>
            <person name="Marton T."/>
            <person name="Kruger M."/>
            <person name="Pelin A."/>
            <person name="Brachmann A."/>
            <person name="Corradi N."/>
        </authorList>
    </citation>
    <scope>NUCLEOTIDE SEQUENCE [LARGE SCALE GENOMIC DNA]</scope>
    <source>
        <strain evidence="1 2">A4</strain>
    </source>
</reference>
<protein>
    <submittedName>
        <fullName evidence="1">Uncharacterized protein</fullName>
    </submittedName>
</protein>
<keyword evidence="2" id="KW-1185">Reference proteome</keyword>
<accession>A0A2I1HJK9</accession>
<dbReference type="Pfam" id="PF18759">
    <property type="entry name" value="Plavaka"/>
    <property type="match status" value="1"/>
</dbReference>
<feature type="non-terminal residue" evidence="1">
    <location>
        <position position="1"/>
    </location>
</feature>
<dbReference type="VEuPathDB" id="FungiDB:RhiirA1_405063"/>
<organism evidence="1 2">
    <name type="scientific">Rhizophagus irregularis</name>
    <dbReference type="NCBI Taxonomy" id="588596"/>
    <lineage>
        <taxon>Eukaryota</taxon>
        <taxon>Fungi</taxon>
        <taxon>Fungi incertae sedis</taxon>
        <taxon>Mucoromycota</taxon>
        <taxon>Glomeromycotina</taxon>
        <taxon>Glomeromycetes</taxon>
        <taxon>Glomerales</taxon>
        <taxon>Glomeraceae</taxon>
        <taxon>Rhizophagus</taxon>
    </lineage>
</organism>
<gene>
    <name evidence="1" type="ORF">RhiirA4_301711</name>
</gene>